<proteinExistence type="predicted"/>
<dbReference type="EMBL" id="BLAF01000053">
    <property type="protein sequence ID" value="GES24568.1"/>
    <property type="molecule type" value="Genomic_DNA"/>
</dbReference>
<name>A0A5M3Y1H8_9ACTN</name>
<gene>
    <name evidence="1" type="ORF">Aple_074670</name>
</gene>
<dbReference type="SUPFAM" id="SSF117396">
    <property type="entry name" value="TM1631-like"/>
    <property type="match status" value="1"/>
</dbReference>
<reference evidence="1 2" key="1">
    <citation type="submission" date="2019-10" db="EMBL/GenBank/DDBJ databases">
        <title>Whole genome shotgun sequence of Acrocarpospora pleiomorpha NBRC 16267.</title>
        <authorList>
            <person name="Ichikawa N."/>
            <person name="Kimura A."/>
            <person name="Kitahashi Y."/>
            <person name="Komaki H."/>
            <person name="Oguchi A."/>
        </authorList>
    </citation>
    <scope>NUCLEOTIDE SEQUENCE [LARGE SCALE GENOMIC DNA]</scope>
    <source>
        <strain evidence="1 2">NBRC 16267</strain>
    </source>
</reference>
<evidence type="ECO:0000313" key="2">
    <source>
        <dbReference type="Proteomes" id="UP000377595"/>
    </source>
</evidence>
<dbReference type="Proteomes" id="UP000377595">
    <property type="component" value="Unassembled WGS sequence"/>
</dbReference>
<sequence length="246" mass="27690">MLVGTSGWQYADWRGVLYPPGLAQKRWLERYGECFQTVENNGTFYRLQARETFESWRERTPDDFVMAIKASRFLTHVRKLTDPKEPVDRLLAAAGGLGDKLGPVLLQLPPTLHADPEALAACLGCFPTGIRIAVEPRHPSWWTDEIRDVLVSHAATLCWSDRFGRPQTPLWRTTDWAYLRFHEGGSAIPPSYGDTALRSWLRRLNGLDDVYVYFNNDLTGAAVRDAARFANLARASGHTVSRTASA</sequence>
<dbReference type="InterPro" id="IPR002763">
    <property type="entry name" value="DUF72"/>
</dbReference>
<evidence type="ECO:0000313" key="1">
    <source>
        <dbReference type="EMBL" id="GES24568.1"/>
    </source>
</evidence>
<dbReference type="PANTHER" id="PTHR30348:SF4">
    <property type="entry name" value="DUF72 DOMAIN-CONTAINING PROTEIN"/>
    <property type="match status" value="1"/>
</dbReference>
<comment type="caution">
    <text evidence="1">The sequence shown here is derived from an EMBL/GenBank/DDBJ whole genome shotgun (WGS) entry which is preliminary data.</text>
</comment>
<dbReference type="Pfam" id="PF01904">
    <property type="entry name" value="DUF72"/>
    <property type="match status" value="1"/>
</dbReference>
<keyword evidence="1" id="KW-0418">Kinase</keyword>
<dbReference type="InterPro" id="IPR036520">
    <property type="entry name" value="UPF0759_sf"/>
</dbReference>
<protein>
    <submittedName>
        <fullName evidence="1">Histidine kinase</fullName>
    </submittedName>
</protein>
<accession>A0A5M3Y1H8</accession>
<dbReference type="Gene3D" id="3.20.20.410">
    <property type="entry name" value="Protein of unknown function UPF0759"/>
    <property type="match status" value="1"/>
</dbReference>
<keyword evidence="1" id="KW-0808">Transferase</keyword>
<dbReference type="PANTHER" id="PTHR30348">
    <property type="entry name" value="UNCHARACTERIZED PROTEIN YECE"/>
    <property type="match status" value="1"/>
</dbReference>
<dbReference type="RefSeq" id="WP_218038689.1">
    <property type="nucleotide sequence ID" value="NZ_BAAAHM010000026.1"/>
</dbReference>
<keyword evidence="2" id="KW-1185">Reference proteome</keyword>
<dbReference type="GO" id="GO:0016301">
    <property type="term" value="F:kinase activity"/>
    <property type="evidence" value="ECO:0007669"/>
    <property type="project" value="UniProtKB-KW"/>
</dbReference>
<organism evidence="1 2">
    <name type="scientific">Acrocarpospora pleiomorpha</name>
    <dbReference type="NCBI Taxonomy" id="90975"/>
    <lineage>
        <taxon>Bacteria</taxon>
        <taxon>Bacillati</taxon>
        <taxon>Actinomycetota</taxon>
        <taxon>Actinomycetes</taxon>
        <taxon>Streptosporangiales</taxon>
        <taxon>Streptosporangiaceae</taxon>
        <taxon>Acrocarpospora</taxon>
    </lineage>
</organism>
<dbReference type="AlphaFoldDB" id="A0A5M3Y1H8"/>